<dbReference type="Proteomes" id="UP000246077">
    <property type="component" value="Unassembled WGS sequence"/>
</dbReference>
<comment type="caution">
    <text evidence="2">The sequence shown here is derived from an EMBL/GenBank/DDBJ whole genome shotgun (WGS) entry which is preliminary data.</text>
</comment>
<sequence>MRMMFHDRRHGFDDMLAARAPGAALSAFRRLPPPSLFPVADGLYVHVSFANESGEALASNGLVVVGRQGALLVDTAATHEDTARLIDAVDRLTSGAPLQVYVTEARADRLGGLAAVHERGLRSLGHETTVAAAMSAGLPLPRADWQGEAMAFEVGERLIEVFHPGAAQTRANTLVYVEDADCLYGGSLIRPSADLRCPAQPIAPQPLQSTIDRFGSPGIVVPGRGEPSDGSLLALNLAALSA</sequence>
<reference evidence="3" key="1">
    <citation type="submission" date="2018-05" db="EMBL/GenBank/DDBJ databases">
        <title>Zavarzinia sp. HR-AS.</title>
        <authorList>
            <person name="Lee Y."/>
            <person name="Jeon C.O."/>
        </authorList>
    </citation>
    <scope>NUCLEOTIDE SEQUENCE [LARGE SCALE GENOMIC DNA]</scope>
    <source>
        <strain evidence="3">DSM 1231</strain>
    </source>
</reference>
<accession>A0A317E0B9</accession>
<organism evidence="2 3">
    <name type="scientific">Zavarzinia compransoris</name>
    <dbReference type="NCBI Taxonomy" id="1264899"/>
    <lineage>
        <taxon>Bacteria</taxon>
        <taxon>Pseudomonadati</taxon>
        <taxon>Pseudomonadota</taxon>
        <taxon>Alphaproteobacteria</taxon>
        <taxon>Rhodospirillales</taxon>
        <taxon>Zavarziniaceae</taxon>
        <taxon>Zavarzinia</taxon>
    </lineage>
</organism>
<gene>
    <name evidence="2" type="ORF">DKG75_15630</name>
</gene>
<evidence type="ECO:0000313" key="2">
    <source>
        <dbReference type="EMBL" id="PWR19884.1"/>
    </source>
</evidence>
<keyword evidence="3" id="KW-1185">Reference proteome</keyword>
<feature type="domain" description="Metallo-beta-lactamase" evidence="1">
    <location>
        <begin position="58"/>
        <end position="224"/>
    </location>
</feature>
<dbReference type="OrthoDB" id="420651at2"/>
<dbReference type="Gene3D" id="3.60.15.10">
    <property type="entry name" value="Ribonuclease Z/Hydroxyacylglutathione hydrolase-like"/>
    <property type="match status" value="1"/>
</dbReference>
<dbReference type="SUPFAM" id="SSF56281">
    <property type="entry name" value="Metallo-hydrolase/oxidoreductase"/>
    <property type="match status" value="1"/>
</dbReference>
<evidence type="ECO:0000313" key="3">
    <source>
        <dbReference type="Proteomes" id="UP000246077"/>
    </source>
</evidence>
<dbReference type="EMBL" id="QGLF01000004">
    <property type="protein sequence ID" value="PWR19884.1"/>
    <property type="molecule type" value="Genomic_DNA"/>
</dbReference>
<dbReference type="InterPro" id="IPR001279">
    <property type="entry name" value="Metallo-B-lactamas"/>
</dbReference>
<proteinExistence type="predicted"/>
<name>A0A317E0B9_9PROT</name>
<dbReference type="InterPro" id="IPR036866">
    <property type="entry name" value="RibonucZ/Hydroxyglut_hydro"/>
</dbReference>
<evidence type="ECO:0000259" key="1">
    <source>
        <dbReference type="SMART" id="SM00849"/>
    </source>
</evidence>
<dbReference type="RefSeq" id="WP_109922059.1">
    <property type="nucleotide sequence ID" value="NZ_QGLF01000004.1"/>
</dbReference>
<dbReference type="SMART" id="SM00849">
    <property type="entry name" value="Lactamase_B"/>
    <property type="match status" value="1"/>
</dbReference>
<dbReference type="AlphaFoldDB" id="A0A317E0B9"/>
<protein>
    <recommendedName>
        <fullName evidence="1">Metallo-beta-lactamase domain-containing protein</fullName>
    </recommendedName>
</protein>